<dbReference type="GO" id="GO:0032481">
    <property type="term" value="P:positive regulation of type I interferon production"/>
    <property type="evidence" value="ECO:0007669"/>
    <property type="project" value="TreeGrafter"/>
</dbReference>
<comment type="similarity">
    <text evidence="10">Belongs to the ARTD/PARP family.</text>
</comment>
<dbReference type="CDD" id="cd01439">
    <property type="entry name" value="TCCD_inducible_PARP_like"/>
    <property type="match status" value="1"/>
</dbReference>
<dbReference type="Ensembl" id="ENSSHAT00000044246.1">
    <property type="protein sequence ID" value="ENSSHAP00000037926.1"/>
    <property type="gene ID" value="ENSSHAG00000005831.2"/>
</dbReference>
<dbReference type="GO" id="GO:0005634">
    <property type="term" value="C:nucleus"/>
    <property type="evidence" value="ECO:0007669"/>
    <property type="project" value="UniProtKB-SubCell"/>
</dbReference>
<dbReference type="Pfam" id="PF00644">
    <property type="entry name" value="PARP"/>
    <property type="match status" value="1"/>
</dbReference>
<feature type="zinc finger region" description="C3H1-type" evidence="11">
    <location>
        <begin position="271"/>
        <end position="296"/>
    </location>
</feature>
<organism evidence="16 17">
    <name type="scientific">Sarcophilus harrisii</name>
    <name type="common">Tasmanian devil</name>
    <name type="synonym">Sarcophilus laniarius</name>
    <dbReference type="NCBI Taxonomy" id="9305"/>
    <lineage>
        <taxon>Eukaryota</taxon>
        <taxon>Metazoa</taxon>
        <taxon>Chordata</taxon>
        <taxon>Craniata</taxon>
        <taxon>Vertebrata</taxon>
        <taxon>Euteleostomi</taxon>
        <taxon>Mammalia</taxon>
        <taxon>Metatheria</taxon>
        <taxon>Dasyuromorphia</taxon>
        <taxon>Dasyuridae</taxon>
        <taxon>Sarcophilus</taxon>
    </lineage>
</organism>
<accession>A0A7N4V451</accession>
<dbReference type="GO" id="GO:0008270">
    <property type="term" value="F:zinc ion binding"/>
    <property type="evidence" value="ECO:0007669"/>
    <property type="project" value="UniProtKB-KW"/>
</dbReference>
<dbReference type="GO" id="GO:0061014">
    <property type="term" value="P:positive regulation of mRNA catabolic process"/>
    <property type="evidence" value="ECO:0007669"/>
    <property type="project" value="TreeGrafter"/>
</dbReference>
<evidence type="ECO:0000256" key="11">
    <source>
        <dbReference type="PROSITE-ProRule" id="PRU00723"/>
    </source>
</evidence>
<feature type="domain" description="PARP catalytic" evidence="15">
    <location>
        <begin position="635"/>
        <end position="838"/>
    </location>
</feature>
<feature type="compositionally biased region" description="Basic and acidic residues" evidence="12">
    <location>
        <begin position="13"/>
        <end position="23"/>
    </location>
</feature>
<dbReference type="Pfam" id="PF23466">
    <property type="entry name" value="WWE_4"/>
    <property type="match status" value="1"/>
</dbReference>
<evidence type="ECO:0000256" key="1">
    <source>
        <dbReference type="ARBA" id="ARBA00004123"/>
    </source>
</evidence>
<feature type="compositionally biased region" description="Pro residues" evidence="12">
    <location>
        <begin position="132"/>
        <end position="152"/>
    </location>
</feature>
<dbReference type="GO" id="GO:0003723">
    <property type="term" value="F:RNA binding"/>
    <property type="evidence" value="ECO:0007669"/>
    <property type="project" value="TreeGrafter"/>
</dbReference>
<evidence type="ECO:0000256" key="9">
    <source>
        <dbReference type="ARBA" id="ARBA00023242"/>
    </source>
</evidence>
<dbReference type="InterPro" id="IPR004170">
    <property type="entry name" value="WWE_dom"/>
</dbReference>
<dbReference type="PROSITE" id="PS50103">
    <property type="entry name" value="ZF_C3H1"/>
    <property type="match status" value="2"/>
</dbReference>
<sequence length="838" mass="95090">MFQAPTVRLRRTAKSERKQRDSRASGTPTCRAHNPTRRGFFHACVYAQQVRSAPPGSRPSAGKGAQGGPWGEARLTALRVCMLAAAGKGRGCGDGGGEVPCACSFDLSGNERRKGRGPGPARGRALGAPRLAPDPPLPQRSQPAPSPPPSGLGPPGARLSPFRSTAEGSRRLPTAARAPRTMAEPEVSCFLTKLLCENKAGSSDVRHLSQKIGWSPAQLDKTLRETGPERFLLVQDEAPGGAVAVAVAVTPLRLCGRYLRDECDGCERLHLCKLFVQDRCRYRKQGYKCRFSHDIHLPGNSKILKNNALFSINESELKVLLFQNDPFLWPEVCPYYNRGEGPHGSCNLQDNCTKLHICKHFIWGECRFQKCKRSHNLHAENVMKLLREQGLNSSAILNIQRICKYKHSEICKSFDKKKADKRSEAAFINKKTKSDEICLYYIWKFCKRKNNCKNIHYHLPYRWQKLDGTVWNDLPMMEGIEKLYCNPKNSRMGDLAINFETMTSGLSPVRRLSTPSSVTKPASMVLTTTWIWYWVNDNGQWTEYGTQGESYPVSSITSVDIETVFLADSYSTIDFRAGHQYYEINFKEMFQRNLTSQTKRKVCRRPKFVSPEDVEKLRKGNQGEGSQQSAFTFAIPPSWDKLAVPDIGYKLVAVDENSKEFSDVKNQFEKTMTGFIIQRILRIQNLALWQVFQWQKEQMKKMNGGKDVDERRLFHGTKYIHLNDICSHNFDWRICGTHATVYGKGSYFARDASYSHNYSESETNVKIMFLARVLVGVFTQGDSKYVRPPMRQGTKNTFYDSCVNNRLDPTIFVIFEKHQIYPEYVIEYTEKSKQCIIS</sequence>
<comment type="subcellular location">
    <subcellularLocation>
        <location evidence="2">Cytoplasm</location>
    </subcellularLocation>
    <subcellularLocation>
        <location evidence="1">Nucleus</location>
    </subcellularLocation>
</comment>
<keyword evidence="7 11" id="KW-0863">Zinc-finger</keyword>
<dbReference type="GO" id="GO:0009615">
    <property type="term" value="P:response to virus"/>
    <property type="evidence" value="ECO:0007669"/>
    <property type="project" value="TreeGrafter"/>
</dbReference>
<dbReference type="InterPro" id="IPR057602">
    <property type="entry name" value="Zfn-CCCH_PARP12"/>
</dbReference>
<protein>
    <recommendedName>
        <fullName evidence="18">Poly(ADP-ribose) polymerase family member 12</fullName>
    </recommendedName>
</protein>
<dbReference type="InterPro" id="IPR000571">
    <property type="entry name" value="Znf_CCCH"/>
</dbReference>
<dbReference type="SUPFAM" id="SSF117839">
    <property type="entry name" value="WWE domain"/>
    <property type="match status" value="1"/>
</dbReference>
<name>A0A7N4V451_SARHA</name>
<dbReference type="Pfam" id="PF25261">
    <property type="entry name" value="zf-CCCH_PARP12"/>
    <property type="match status" value="2"/>
</dbReference>
<dbReference type="PANTHER" id="PTHR45740">
    <property type="entry name" value="POLY [ADP-RIBOSE] POLYMERASE"/>
    <property type="match status" value="1"/>
</dbReference>
<evidence type="ECO:0000256" key="4">
    <source>
        <dbReference type="ARBA" id="ARBA00022553"/>
    </source>
</evidence>
<dbReference type="AlphaFoldDB" id="A0A7N4V451"/>
<dbReference type="InterPro" id="IPR012317">
    <property type="entry name" value="Poly(ADP-ribose)pol_cat_dom"/>
</dbReference>
<evidence type="ECO:0000256" key="2">
    <source>
        <dbReference type="ARBA" id="ARBA00004496"/>
    </source>
</evidence>
<dbReference type="Proteomes" id="UP000007648">
    <property type="component" value="Unassembled WGS sequence"/>
</dbReference>
<dbReference type="GO" id="GO:0003950">
    <property type="term" value="F:NAD+ poly-ADP-ribosyltransferase activity"/>
    <property type="evidence" value="ECO:0007669"/>
    <property type="project" value="InterPro"/>
</dbReference>
<evidence type="ECO:0000256" key="10">
    <source>
        <dbReference type="ARBA" id="ARBA00024347"/>
    </source>
</evidence>
<evidence type="ECO:0000256" key="8">
    <source>
        <dbReference type="ARBA" id="ARBA00022833"/>
    </source>
</evidence>
<keyword evidence="5 11" id="KW-0479">Metal-binding</keyword>
<keyword evidence="9" id="KW-0539">Nucleus</keyword>
<dbReference type="PROSITE" id="PS51059">
    <property type="entry name" value="PARP_CATALYTIC"/>
    <property type="match status" value="1"/>
</dbReference>
<feature type="region of interest" description="Disordered" evidence="12">
    <location>
        <begin position="1"/>
        <end position="33"/>
    </location>
</feature>
<keyword evidence="17" id="KW-1185">Reference proteome</keyword>
<evidence type="ECO:0000259" key="14">
    <source>
        <dbReference type="PROSITE" id="PS50918"/>
    </source>
</evidence>
<feature type="domain" description="C3H1-type" evidence="13">
    <location>
        <begin position="271"/>
        <end position="296"/>
    </location>
</feature>
<dbReference type="InterPro" id="IPR051712">
    <property type="entry name" value="ARTD-AVP"/>
</dbReference>
<dbReference type="GeneTree" id="ENSGT00940000154649"/>
<dbReference type="InterPro" id="IPR037197">
    <property type="entry name" value="WWE_dom_sf"/>
</dbReference>
<reference evidence="16 17" key="1">
    <citation type="journal article" date="2011" name="Proc. Natl. Acad. Sci. U.S.A.">
        <title>Genetic diversity and population structure of the endangered marsupial Sarcophilus harrisii (Tasmanian devil).</title>
        <authorList>
            <person name="Miller W."/>
            <person name="Hayes V.M."/>
            <person name="Ratan A."/>
            <person name="Petersen D.C."/>
            <person name="Wittekindt N.E."/>
            <person name="Miller J."/>
            <person name="Walenz B."/>
            <person name="Knight J."/>
            <person name="Qi J."/>
            <person name="Zhao F."/>
            <person name="Wang Q."/>
            <person name="Bedoya-Reina O.C."/>
            <person name="Katiyar N."/>
            <person name="Tomsho L.P."/>
            <person name="Kasson L.M."/>
            <person name="Hardie R.A."/>
            <person name="Woodbridge P."/>
            <person name="Tindall E.A."/>
            <person name="Bertelsen M.F."/>
            <person name="Dixon D."/>
            <person name="Pyecroft S."/>
            <person name="Helgen K.M."/>
            <person name="Lesk A.M."/>
            <person name="Pringle T.H."/>
            <person name="Patterson N."/>
            <person name="Zhang Y."/>
            <person name="Kreiss A."/>
            <person name="Woods G.M."/>
            <person name="Jones M.E."/>
            <person name="Schuster S.C."/>
        </authorList>
    </citation>
    <scope>NUCLEOTIDE SEQUENCE [LARGE SCALE GENOMIC DNA]</scope>
</reference>
<evidence type="ECO:0000259" key="13">
    <source>
        <dbReference type="PROSITE" id="PS50103"/>
    </source>
</evidence>
<keyword evidence="8 11" id="KW-0862">Zinc</keyword>
<feature type="compositionally biased region" description="Low complexity" evidence="12">
    <location>
        <begin position="119"/>
        <end position="131"/>
    </location>
</feature>
<dbReference type="Pfam" id="PF02825">
    <property type="entry name" value="WWE"/>
    <property type="match status" value="1"/>
</dbReference>
<dbReference type="PROSITE" id="PS50918">
    <property type="entry name" value="WWE"/>
    <property type="match status" value="1"/>
</dbReference>
<gene>
    <name evidence="16" type="primary">LOC100931944</name>
</gene>
<feature type="domain" description="WWE" evidence="14">
    <location>
        <begin position="517"/>
        <end position="604"/>
    </location>
</feature>
<feature type="domain" description="C3H1-type" evidence="13">
    <location>
        <begin position="332"/>
        <end position="359"/>
    </location>
</feature>
<dbReference type="GO" id="GO:1990404">
    <property type="term" value="F:NAD+-protein mono-ADP-ribosyltransferase activity"/>
    <property type="evidence" value="ECO:0007669"/>
    <property type="project" value="TreeGrafter"/>
</dbReference>
<dbReference type="Gene3D" id="4.10.1000.10">
    <property type="entry name" value="Zinc finger, CCCH-type"/>
    <property type="match status" value="1"/>
</dbReference>
<reference evidence="16" key="3">
    <citation type="submission" date="2025-09" db="UniProtKB">
        <authorList>
            <consortium name="Ensembl"/>
        </authorList>
    </citation>
    <scope>IDENTIFICATION</scope>
</reference>
<dbReference type="InterPro" id="IPR036388">
    <property type="entry name" value="WH-like_DNA-bd_sf"/>
</dbReference>
<feature type="zinc finger region" description="C3H1-type" evidence="11">
    <location>
        <begin position="332"/>
        <end position="359"/>
    </location>
</feature>
<keyword evidence="4" id="KW-0597">Phosphoprotein</keyword>
<feature type="compositionally biased region" description="Low complexity" evidence="12">
    <location>
        <begin position="171"/>
        <end position="180"/>
    </location>
</feature>
<dbReference type="Gene3D" id="3.30.720.50">
    <property type="match status" value="1"/>
</dbReference>
<dbReference type="Pfam" id="PF18606">
    <property type="entry name" value="HTH_53"/>
    <property type="match status" value="1"/>
</dbReference>
<evidence type="ECO:0000313" key="16">
    <source>
        <dbReference type="Ensembl" id="ENSSHAP00000037926.1"/>
    </source>
</evidence>
<dbReference type="GO" id="GO:0005737">
    <property type="term" value="C:cytoplasm"/>
    <property type="evidence" value="ECO:0007669"/>
    <property type="project" value="UniProtKB-SubCell"/>
</dbReference>
<dbReference type="SUPFAM" id="SSF56399">
    <property type="entry name" value="ADP-ribosylation"/>
    <property type="match status" value="1"/>
</dbReference>
<proteinExistence type="inferred from homology"/>
<evidence type="ECO:0000256" key="5">
    <source>
        <dbReference type="ARBA" id="ARBA00022723"/>
    </source>
</evidence>
<keyword evidence="6" id="KW-0677">Repeat</keyword>
<reference evidence="16" key="2">
    <citation type="submission" date="2025-08" db="UniProtKB">
        <authorList>
            <consortium name="Ensembl"/>
        </authorList>
    </citation>
    <scope>IDENTIFICATION</scope>
</reference>
<dbReference type="InParanoid" id="A0A7N4V451"/>
<evidence type="ECO:0000256" key="6">
    <source>
        <dbReference type="ARBA" id="ARBA00022737"/>
    </source>
</evidence>
<evidence type="ECO:0000256" key="7">
    <source>
        <dbReference type="ARBA" id="ARBA00022771"/>
    </source>
</evidence>
<dbReference type="Gene3D" id="3.90.228.10">
    <property type="match status" value="1"/>
</dbReference>
<evidence type="ECO:0000256" key="3">
    <source>
        <dbReference type="ARBA" id="ARBA00022490"/>
    </source>
</evidence>
<dbReference type="InterPro" id="IPR041360">
    <property type="entry name" value="ZAP_HTH"/>
</dbReference>
<evidence type="ECO:0000256" key="12">
    <source>
        <dbReference type="SAM" id="MobiDB-lite"/>
    </source>
</evidence>
<dbReference type="Gene3D" id="1.10.10.10">
    <property type="entry name" value="Winged helix-like DNA-binding domain superfamily/Winged helix DNA-binding domain"/>
    <property type="match status" value="1"/>
</dbReference>
<keyword evidence="3" id="KW-0963">Cytoplasm</keyword>
<evidence type="ECO:0000313" key="17">
    <source>
        <dbReference type="Proteomes" id="UP000007648"/>
    </source>
</evidence>
<evidence type="ECO:0008006" key="18">
    <source>
        <dbReference type="Google" id="ProtNLM"/>
    </source>
</evidence>
<evidence type="ECO:0000259" key="15">
    <source>
        <dbReference type="PROSITE" id="PS51059"/>
    </source>
</evidence>
<dbReference type="PANTHER" id="PTHR45740:SF8">
    <property type="entry name" value="ZINC FINGER CCCH-TYPE ANTIVIRAL PROTEIN 1"/>
    <property type="match status" value="1"/>
</dbReference>
<feature type="region of interest" description="Disordered" evidence="12">
    <location>
        <begin position="108"/>
        <end position="180"/>
    </location>
</feature>